<dbReference type="InterPro" id="IPR050482">
    <property type="entry name" value="Sensor_HK_TwoCompSys"/>
</dbReference>
<evidence type="ECO:0000256" key="12">
    <source>
        <dbReference type="ARBA" id="ARBA00023012"/>
    </source>
</evidence>
<dbReference type="InterPro" id="IPR003594">
    <property type="entry name" value="HATPase_dom"/>
</dbReference>
<comment type="subcellular location">
    <subcellularLocation>
        <location evidence="3">Cytoplasm</location>
    </subcellularLocation>
</comment>
<dbReference type="EC" id="2.7.13.3" evidence="4"/>
<keyword evidence="12" id="KW-0902">Two-component regulatory system</keyword>
<keyword evidence="11" id="KW-0408">Iron</keyword>
<dbReference type="Pfam" id="PF02518">
    <property type="entry name" value="HATPase_c"/>
    <property type="match status" value="1"/>
</dbReference>
<organism evidence="17 18">
    <name type="scientific">Hymenobacter guriensis</name>
    <dbReference type="NCBI Taxonomy" id="2793065"/>
    <lineage>
        <taxon>Bacteria</taxon>
        <taxon>Pseudomonadati</taxon>
        <taxon>Bacteroidota</taxon>
        <taxon>Cytophagia</taxon>
        <taxon>Cytophagales</taxon>
        <taxon>Hymenobacteraceae</taxon>
        <taxon>Hymenobacter</taxon>
    </lineage>
</organism>
<keyword evidence="18" id="KW-1185">Reference proteome</keyword>
<accession>A0ABS0L623</accession>
<evidence type="ECO:0000256" key="6">
    <source>
        <dbReference type="ARBA" id="ARBA00022485"/>
    </source>
</evidence>
<dbReference type="Gene3D" id="1.20.5.1930">
    <property type="match status" value="1"/>
</dbReference>
<dbReference type="CDD" id="cd16917">
    <property type="entry name" value="HATPase_UhpB-NarQ-NarX-like"/>
    <property type="match status" value="1"/>
</dbReference>
<keyword evidence="9" id="KW-0479">Metal-binding</keyword>
<dbReference type="Gene3D" id="1.25.40.10">
    <property type="entry name" value="Tetratricopeptide repeat domain"/>
    <property type="match status" value="2"/>
</dbReference>
<evidence type="ECO:0000256" key="8">
    <source>
        <dbReference type="ARBA" id="ARBA00022679"/>
    </source>
</evidence>
<dbReference type="SMART" id="SM00028">
    <property type="entry name" value="TPR"/>
    <property type="match status" value="4"/>
</dbReference>
<dbReference type="PRINTS" id="PR00344">
    <property type="entry name" value="BCTRLSENSOR"/>
</dbReference>
<evidence type="ECO:0000256" key="13">
    <source>
        <dbReference type="ARBA" id="ARBA00023014"/>
    </source>
</evidence>
<dbReference type="InterPro" id="IPR005467">
    <property type="entry name" value="His_kinase_dom"/>
</dbReference>
<dbReference type="Proteomes" id="UP000601099">
    <property type="component" value="Unassembled WGS sequence"/>
</dbReference>
<dbReference type="SUPFAM" id="SSF55874">
    <property type="entry name" value="ATPase domain of HSP90 chaperone/DNA topoisomerase II/histidine kinase"/>
    <property type="match status" value="1"/>
</dbReference>
<reference evidence="17 18" key="1">
    <citation type="submission" date="2020-11" db="EMBL/GenBank/DDBJ databases">
        <title>Hymenobacter sp.</title>
        <authorList>
            <person name="Kim M.K."/>
        </authorList>
    </citation>
    <scope>NUCLEOTIDE SEQUENCE [LARGE SCALE GENOMIC DNA]</scope>
    <source>
        <strain evidence="17 18">BT594</strain>
    </source>
</reference>
<gene>
    <name evidence="17" type="ORF">I5L79_18840</name>
</gene>
<evidence type="ECO:0000256" key="1">
    <source>
        <dbReference type="ARBA" id="ARBA00000085"/>
    </source>
</evidence>
<evidence type="ECO:0000256" key="10">
    <source>
        <dbReference type="ARBA" id="ARBA00022777"/>
    </source>
</evidence>
<evidence type="ECO:0000256" key="5">
    <source>
        <dbReference type="ARBA" id="ARBA00017322"/>
    </source>
</evidence>
<comment type="cofactor">
    <cofactor evidence="2">
        <name>[4Fe-4S] cluster</name>
        <dbReference type="ChEBI" id="CHEBI:49883"/>
    </cofactor>
</comment>
<evidence type="ECO:0000259" key="16">
    <source>
        <dbReference type="PROSITE" id="PS50109"/>
    </source>
</evidence>
<evidence type="ECO:0000313" key="17">
    <source>
        <dbReference type="EMBL" id="MBG8555608.1"/>
    </source>
</evidence>
<keyword evidence="7" id="KW-0963">Cytoplasm</keyword>
<keyword evidence="6" id="KW-0004">4Fe-4S</keyword>
<comment type="function">
    <text evidence="14">Member of the two-component regulatory system NreB/NreC involved in the control of dissimilatory nitrate/nitrite reduction in response to oxygen. NreB functions as a direct oxygen sensor histidine kinase which is autophosphorylated, in the absence of oxygen, probably at the conserved histidine residue, and transfers its phosphate group probably to a conserved aspartate residue of NreC. NreB/NreC activates the expression of the nitrate (narGHJI) and nitrite (nir) reductase operons, as well as the putative nitrate transporter gene narT.</text>
</comment>
<protein>
    <recommendedName>
        <fullName evidence="5">Oxygen sensor histidine kinase NreB</fullName>
        <ecNumber evidence="4">2.7.13.3</ecNumber>
    </recommendedName>
    <alternativeName>
        <fullName evidence="15">Nitrogen regulation protein B</fullName>
    </alternativeName>
</protein>
<proteinExistence type="predicted"/>
<evidence type="ECO:0000256" key="2">
    <source>
        <dbReference type="ARBA" id="ARBA00001966"/>
    </source>
</evidence>
<evidence type="ECO:0000256" key="14">
    <source>
        <dbReference type="ARBA" id="ARBA00024827"/>
    </source>
</evidence>
<evidence type="ECO:0000256" key="7">
    <source>
        <dbReference type="ARBA" id="ARBA00022490"/>
    </source>
</evidence>
<dbReference type="InterPro" id="IPR036890">
    <property type="entry name" value="HATPase_C_sf"/>
</dbReference>
<dbReference type="InterPro" id="IPR011990">
    <property type="entry name" value="TPR-like_helical_dom_sf"/>
</dbReference>
<dbReference type="InterPro" id="IPR011712">
    <property type="entry name" value="Sig_transdc_His_kin_sub3_dim/P"/>
</dbReference>
<comment type="caution">
    <text evidence="17">The sequence shown here is derived from an EMBL/GenBank/DDBJ whole genome shotgun (WGS) entry which is preliminary data.</text>
</comment>
<evidence type="ECO:0000256" key="9">
    <source>
        <dbReference type="ARBA" id="ARBA00022723"/>
    </source>
</evidence>
<dbReference type="Pfam" id="PF07730">
    <property type="entry name" value="HisKA_3"/>
    <property type="match status" value="1"/>
</dbReference>
<dbReference type="InterPro" id="IPR019734">
    <property type="entry name" value="TPR_rpt"/>
</dbReference>
<dbReference type="PROSITE" id="PS50109">
    <property type="entry name" value="HIS_KIN"/>
    <property type="match status" value="1"/>
</dbReference>
<dbReference type="SMART" id="SM00387">
    <property type="entry name" value="HATPase_c"/>
    <property type="match status" value="1"/>
</dbReference>
<evidence type="ECO:0000313" key="18">
    <source>
        <dbReference type="Proteomes" id="UP000601099"/>
    </source>
</evidence>
<feature type="domain" description="Histidine kinase" evidence="16">
    <location>
        <begin position="474"/>
        <end position="563"/>
    </location>
</feature>
<sequence>MQLLIQLAWDRTDDNPLAAIEYGRKSLTLARQLKFRPGECRALLMLGWAFLRSGNYPTAVQSHLQARKLAEAIHYRGGLVHADNGLGYAHLEQGNYVLALRYFFRATNLAQQIPDSVLLAPIPGNIGYAYLQTNQLDSARYYTLWGYELDKRLHDQHSEIGDLSILGDIEARQNPAAATAYYQQSIARAQGMPVSYALCRSYLGLARLARARSQATDAVRYARQALQASKQGRYTKGVMEASAYLADIYAHQGNTPQAYQFLVAANATRDTLFGQAKLMQVQALNFSEQLRHLELAEQHQRAAVEQRQRLLQAALGGVVLVAGIGYLLIGRRHLRREVEFAQERQRLVRQRAVAVLEGEEKERQRVGAELHDGVGQLLSATRMNLLALEHRLALTNPVHQELLTNALHGLDESVKEVRSISHNLLPANLLKAGLVPAVKNLLVNIARIDSRLQVRMQVFGVEHGRLDVLVEAVLFRAIQEAVQNILKHAQATEIHVQLVQTEQDLTVMVEDNGVGYDTEGRKSAAGLGLQNMRSRLAYLGGQAEFDASPNRGTIVTLVVPVPANALAAHAASLPVNRPASGVA</sequence>
<evidence type="ECO:0000256" key="15">
    <source>
        <dbReference type="ARBA" id="ARBA00030800"/>
    </source>
</evidence>
<keyword evidence="13" id="KW-0411">Iron-sulfur</keyword>
<dbReference type="EMBL" id="JADWYK010000014">
    <property type="protein sequence ID" value="MBG8555608.1"/>
    <property type="molecule type" value="Genomic_DNA"/>
</dbReference>
<evidence type="ECO:0000256" key="3">
    <source>
        <dbReference type="ARBA" id="ARBA00004496"/>
    </source>
</evidence>
<dbReference type="Gene3D" id="3.30.565.10">
    <property type="entry name" value="Histidine kinase-like ATPase, C-terminal domain"/>
    <property type="match status" value="1"/>
</dbReference>
<dbReference type="SUPFAM" id="SSF48452">
    <property type="entry name" value="TPR-like"/>
    <property type="match status" value="2"/>
</dbReference>
<comment type="catalytic activity">
    <reaction evidence="1">
        <text>ATP + protein L-histidine = ADP + protein N-phospho-L-histidine.</text>
        <dbReference type="EC" id="2.7.13.3"/>
    </reaction>
</comment>
<keyword evidence="10" id="KW-0418">Kinase</keyword>
<keyword evidence="8" id="KW-0808">Transferase</keyword>
<dbReference type="InterPro" id="IPR004358">
    <property type="entry name" value="Sig_transdc_His_kin-like_C"/>
</dbReference>
<evidence type="ECO:0000256" key="11">
    <source>
        <dbReference type="ARBA" id="ARBA00023004"/>
    </source>
</evidence>
<name>A0ABS0L623_9BACT</name>
<evidence type="ECO:0000256" key="4">
    <source>
        <dbReference type="ARBA" id="ARBA00012438"/>
    </source>
</evidence>
<dbReference type="PANTHER" id="PTHR24421">
    <property type="entry name" value="NITRATE/NITRITE SENSOR PROTEIN NARX-RELATED"/>
    <property type="match status" value="1"/>
</dbReference>